<dbReference type="eggNOG" id="ENOG502ZZYW">
    <property type="taxonomic scope" value="Bacteria"/>
</dbReference>
<organism evidence="1 2">
    <name type="scientific">Gloeothece verrucosa (strain PCC 7822)</name>
    <name type="common">Cyanothece sp. (strain PCC 7822)</name>
    <dbReference type="NCBI Taxonomy" id="497965"/>
    <lineage>
        <taxon>Bacteria</taxon>
        <taxon>Bacillati</taxon>
        <taxon>Cyanobacteriota</taxon>
        <taxon>Cyanophyceae</taxon>
        <taxon>Oscillatoriophycideae</taxon>
        <taxon>Chroococcales</taxon>
        <taxon>Aphanothecaceae</taxon>
        <taxon>Gloeothece</taxon>
        <taxon>Gloeothece verrucosa</taxon>
    </lineage>
</organism>
<sequence>MGQELIDLRMSILESRYEDALAIVDDLEEMSKQAIIRSIDFFLVRLLVHLLKNQVEERLTNSWAASIVDSIRQIKKLNLKDNKRSYYINADEWQEFLEDAFEDAIRLASVEILGGNLKPKQILSRVDQVQVIQLAQELLALTYNYESKALPEQVDRFLSHLPGGQEWLDEE</sequence>
<dbReference type="KEGG" id="cyj:Cyan7822_0812"/>
<dbReference type="Pfam" id="PF01724">
    <property type="entry name" value="DUF29"/>
    <property type="match status" value="1"/>
</dbReference>
<dbReference type="RefSeq" id="WP_013320948.1">
    <property type="nucleotide sequence ID" value="NC_014501.1"/>
</dbReference>
<evidence type="ECO:0000313" key="2">
    <source>
        <dbReference type="Proteomes" id="UP000008206"/>
    </source>
</evidence>
<dbReference type="OrthoDB" id="423885at2"/>
<gene>
    <name evidence="1" type="ordered locus">Cyan7822_0812</name>
</gene>
<dbReference type="AlphaFoldDB" id="E0UC81"/>
<keyword evidence="2" id="KW-1185">Reference proteome</keyword>
<name>E0UC81_GLOV7</name>
<reference evidence="2" key="1">
    <citation type="journal article" date="2011" name="MBio">
        <title>Novel metabolic attributes of the genus Cyanothece, comprising a group of unicellular nitrogen-fixing Cyanobacteria.</title>
        <authorList>
            <person name="Bandyopadhyay A."/>
            <person name="Elvitigala T."/>
            <person name="Welsh E."/>
            <person name="Stockel J."/>
            <person name="Liberton M."/>
            <person name="Min H."/>
            <person name="Sherman L.A."/>
            <person name="Pakrasi H.B."/>
        </authorList>
    </citation>
    <scope>NUCLEOTIDE SEQUENCE [LARGE SCALE GENOMIC DNA]</scope>
    <source>
        <strain evidence="2">PCC 7822</strain>
    </source>
</reference>
<dbReference type="STRING" id="497965.Cyan7822_0812"/>
<dbReference type="HOGENOM" id="CLU_134228_0_0_3"/>
<protein>
    <recommendedName>
        <fullName evidence="3">DUF29 domain-containing protein</fullName>
    </recommendedName>
</protein>
<accession>E0UC81</accession>
<proteinExistence type="predicted"/>
<dbReference type="Gene3D" id="1.20.1220.20">
    <property type="entry name" value="Uncharcterised protein PF01724"/>
    <property type="match status" value="1"/>
</dbReference>
<dbReference type="Proteomes" id="UP000008206">
    <property type="component" value="Chromosome"/>
</dbReference>
<dbReference type="EMBL" id="CP002198">
    <property type="protein sequence ID" value="ADN12838.1"/>
    <property type="molecule type" value="Genomic_DNA"/>
</dbReference>
<evidence type="ECO:0008006" key="3">
    <source>
        <dbReference type="Google" id="ProtNLM"/>
    </source>
</evidence>
<evidence type="ECO:0000313" key="1">
    <source>
        <dbReference type="EMBL" id="ADN12838.1"/>
    </source>
</evidence>